<dbReference type="Proteomes" id="UP000230002">
    <property type="component" value="Unassembled WGS sequence"/>
</dbReference>
<sequence>MDTDLDIEQDFEIPQKPYDHGLRKDSAPAKSIPYGPGGFTVDTVLSGDLTQISDANAALPTDDGKSWPEKMTFYLEFCHPEYNTPVHRKQRRVLETKGAFAMRAAEEIQAMLAELPQFPFRLDQIKVVSIAICSRGTVQPRLFVNGFMLPPETLTNLVSHSSRHQDSTAWRRGCTGRV</sequence>
<feature type="compositionally biased region" description="Basic and acidic residues" evidence="1">
    <location>
        <begin position="17"/>
        <end position="27"/>
    </location>
</feature>
<name>A0A2G8RQ70_9APHY</name>
<comment type="caution">
    <text evidence="2">The sequence shown here is derived from an EMBL/GenBank/DDBJ whole genome shotgun (WGS) entry which is preliminary data.</text>
</comment>
<evidence type="ECO:0000313" key="3">
    <source>
        <dbReference type="Proteomes" id="UP000230002"/>
    </source>
</evidence>
<proteinExistence type="predicted"/>
<evidence type="ECO:0000256" key="1">
    <source>
        <dbReference type="SAM" id="MobiDB-lite"/>
    </source>
</evidence>
<dbReference type="AlphaFoldDB" id="A0A2G8RQ70"/>
<dbReference type="EMBL" id="AYKW01000068">
    <property type="protein sequence ID" value="PIL23488.1"/>
    <property type="molecule type" value="Genomic_DNA"/>
</dbReference>
<organism evidence="2 3">
    <name type="scientific">Ganoderma sinense ZZ0214-1</name>
    <dbReference type="NCBI Taxonomy" id="1077348"/>
    <lineage>
        <taxon>Eukaryota</taxon>
        <taxon>Fungi</taxon>
        <taxon>Dikarya</taxon>
        <taxon>Basidiomycota</taxon>
        <taxon>Agaricomycotina</taxon>
        <taxon>Agaricomycetes</taxon>
        <taxon>Polyporales</taxon>
        <taxon>Polyporaceae</taxon>
        <taxon>Ganoderma</taxon>
    </lineage>
</organism>
<reference evidence="2 3" key="1">
    <citation type="journal article" date="2015" name="Sci. Rep.">
        <title>Chromosome-level genome map provides insights into diverse defense mechanisms in the medicinal fungus Ganoderma sinense.</title>
        <authorList>
            <person name="Zhu Y."/>
            <person name="Xu J."/>
            <person name="Sun C."/>
            <person name="Zhou S."/>
            <person name="Xu H."/>
            <person name="Nelson D.R."/>
            <person name="Qian J."/>
            <person name="Song J."/>
            <person name="Luo H."/>
            <person name="Xiang L."/>
            <person name="Li Y."/>
            <person name="Xu Z."/>
            <person name="Ji A."/>
            <person name="Wang L."/>
            <person name="Lu S."/>
            <person name="Hayward A."/>
            <person name="Sun W."/>
            <person name="Li X."/>
            <person name="Schwartz D.C."/>
            <person name="Wang Y."/>
            <person name="Chen S."/>
        </authorList>
    </citation>
    <scope>NUCLEOTIDE SEQUENCE [LARGE SCALE GENOMIC DNA]</scope>
    <source>
        <strain evidence="2 3">ZZ0214-1</strain>
    </source>
</reference>
<gene>
    <name evidence="2" type="ORF">GSI_14799</name>
</gene>
<dbReference type="OrthoDB" id="2763280at2759"/>
<evidence type="ECO:0000313" key="2">
    <source>
        <dbReference type="EMBL" id="PIL23488.1"/>
    </source>
</evidence>
<keyword evidence="3" id="KW-1185">Reference proteome</keyword>
<feature type="compositionally biased region" description="Acidic residues" evidence="1">
    <location>
        <begin position="1"/>
        <end position="11"/>
    </location>
</feature>
<protein>
    <submittedName>
        <fullName evidence="2">Uncharacterized protein</fullName>
    </submittedName>
</protein>
<feature type="region of interest" description="Disordered" evidence="1">
    <location>
        <begin position="1"/>
        <end position="29"/>
    </location>
</feature>
<accession>A0A2G8RQ70</accession>